<evidence type="ECO:0000256" key="1">
    <source>
        <dbReference type="SAM" id="Phobius"/>
    </source>
</evidence>
<name>A0A9X3WP90_9BACI</name>
<feature type="transmembrane region" description="Helical" evidence="1">
    <location>
        <begin position="16"/>
        <end position="34"/>
    </location>
</feature>
<dbReference type="EMBL" id="JAMQJZ010000023">
    <property type="protein sequence ID" value="MDC3422580.1"/>
    <property type="molecule type" value="Genomic_DNA"/>
</dbReference>
<accession>A0A9X3WP90</accession>
<evidence type="ECO:0000313" key="3">
    <source>
        <dbReference type="Proteomes" id="UP001145072"/>
    </source>
</evidence>
<dbReference type="NCBIfam" id="NF037970">
    <property type="entry name" value="vanZ_1"/>
    <property type="match status" value="1"/>
</dbReference>
<reference evidence="2" key="1">
    <citation type="submission" date="2022-06" db="EMBL/GenBank/DDBJ databases">
        <title>Aquibacillus sp. a new bacterium isolated from soil saline samples.</title>
        <authorList>
            <person name="Galisteo C."/>
            <person name="De La Haba R."/>
            <person name="Sanchez-Porro C."/>
            <person name="Ventosa A."/>
        </authorList>
    </citation>
    <scope>NUCLEOTIDE SEQUENCE</scope>
    <source>
        <strain evidence="2">JCM 12387</strain>
    </source>
</reference>
<gene>
    <name evidence="2" type="ORF">NC661_19690</name>
</gene>
<comment type="caution">
    <text evidence="2">The sequence shown here is derived from an EMBL/GenBank/DDBJ whole genome shotgun (WGS) entry which is preliminary data.</text>
</comment>
<keyword evidence="1" id="KW-0812">Transmembrane</keyword>
<feature type="transmembrane region" description="Helical" evidence="1">
    <location>
        <begin position="129"/>
        <end position="150"/>
    </location>
</feature>
<protein>
    <submittedName>
        <fullName evidence="2">VanZ family protein</fullName>
    </submittedName>
</protein>
<dbReference type="Proteomes" id="UP001145072">
    <property type="component" value="Unassembled WGS sequence"/>
</dbReference>
<keyword evidence="1" id="KW-0472">Membrane</keyword>
<keyword evidence="3" id="KW-1185">Reference proteome</keyword>
<proteinExistence type="predicted"/>
<keyword evidence="1" id="KW-1133">Transmembrane helix</keyword>
<sequence length="160" mass="17965">MKIIMAVHTSRKKVGIAMYVFLLLIWIVIILIATCTNDVSALIERGEIQFSIDTTPDFSGFFQLSLQQSTSVFELGGHACIFFVLTMLFLYVTKEIVAAIMCSIVFAIITEMIQPFFGRGAELLDLLAYFFGIGLYMVLYGVVSLCLLMVQGFYRLLTVK</sequence>
<feature type="transmembrane region" description="Helical" evidence="1">
    <location>
        <begin position="97"/>
        <end position="117"/>
    </location>
</feature>
<evidence type="ECO:0000313" key="2">
    <source>
        <dbReference type="EMBL" id="MDC3422580.1"/>
    </source>
</evidence>
<organism evidence="2 3">
    <name type="scientific">Aquibacillus koreensis</name>
    <dbReference type="NCBI Taxonomy" id="279446"/>
    <lineage>
        <taxon>Bacteria</taxon>
        <taxon>Bacillati</taxon>
        <taxon>Bacillota</taxon>
        <taxon>Bacilli</taxon>
        <taxon>Bacillales</taxon>
        <taxon>Bacillaceae</taxon>
        <taxon>Aquibacillus</taxon>
    </lineage>
</organism>
<dbReference type="RefSeq" id="WP_259865385.1">
    <property type="nucleotide sequence ID" value="NZ_JAMQJZ010000023.1"/>
</dbReference>
<feature type="transmembrane region" description="Helical" evidence="1">
    <location>
        <begin position="75"/>
        <end position="92"/>
    </location>
</feature>
<dbReference type="AlphaFoldDB" id="A0A9X3WP90"/>